<gene>
    <name evidence="1" type="ORF">SM124_13310</name>
</gene>
<keyword evidence="2" id="KW-1185">Reference proteome</keyword>
<dbReference type="EMBL" id="JAXOFX010000008">
    <property type="protein sequence ID" value="MDZ5472709.1"/>
    <property type="molecule type" value="Genomic_DNA"/>
</dbReference>
<evidence type="ECO:0000313" key="2">
    <source>
        <dbReference type="Proteomes" id="UP001290455"/>
    </source>
</evidence>
<sequence length="195" mass="23021">MGIFVLLGIIKKLMRNEDKEQTIKKYTVEGVELTREEYKEYRKLANRGSYYERDFLKTMKKKQDDKKNADRAKDMVYSKIKNFNGKQISYHDFIRKFGGNGTFRYVSTYKDFFEDNKIHIKENIFLDGLIIGEFATEGYINKPTLHNRNEKESIIYINQSSNIQHVIEGKDSVLIYIKVNGTARTYSNVVYILHN</sequence>
<proteinExistence type="predicted"/>
<accession>A0ABU5IZW1</accession>
<evidence type="ECO:0008006" key="3">
    <source>
        <dbReference type="Google" id="ProtNLM"/>
    </source>
</evidence>
<protein>
    <recommendedName>
        <fullName evidence="3">ADP-ribosyltransferase exoenzyme</fullName>
    </recommendedName>
</protein>
<reference evidence="1 2" key="1">
    <citation type="submission" date="2023-11" db="EMBL/GenBank/DDBJ databases">
        <title>Bacillus jintuensis, isolated from a mudflat on the Beibu Gulf coast.</title>
        <authorList>
            <person name="Li M."/>
        </authorList>
    </citation>
    <scope>NUCLEOTIDE SEQUENCE [LARGE SCALE GENOMIC DNA]</scope>
    <source>
        <strain evidence="1 2">31A1R</strain>
    </source>
</reference>
<name>A0ABU5IZW1_9BACI</name>
<evidence type="ECO:0000313" key="1">
    <source>
        <dbReference type="EMBL" id="MDZ5472709.1"/>
    </source>
</evidence>
<organism evidence="1 2">
    <name type="scientific">Robertmurraya mangrovi</name>
    <dbReference type="NCBI Taxonomy" id="3098077"/>
    <lineage>
        <taxon>Bacteria</taxon>
        <taxon>Bacillati</taxon>
        <taxon>Bacillota</taxon>
        <taxon>Bacilli</taxon>
        <taxon>Bacillales</taxon>
        <taxon>Bacillaceae</taxon>
        <taxon>Robertmurraya</taxon>
    </lineage>
</organism>
<comment type="caution">
    <text evidence="1">The sequence shown here is derived from an EMBL/GenBank/DDBJ whole genome shotgun (WGS) entry which is preliminary data.</text>
</comment>
<dbReference type="Proteomes" id="UP001290455">
    <property type="component" value="Unassembled WGS sequence"/>
</dbReference>